<reference evidence="1 2" key="1">
    <citation type="journal article" date="2014" name="Genome Announc.">
        <title>Draft Genome Sequence of Streptomyces fradiae ATCC 19609, a Strain Highly Sensitive to Antibiotics.</title>
        <authorList>
            <person name="Bekker O.B."/>
            <person name="Klimina K.M."/>
            <person name="Vatlin A.A."/>
            <person name="Zakharevich N.V."/>
            <person name="Kasianov A.S."/>
            <person name="Danilenko V.N."/>
        </authorList>
    </citation>
    <scope>NUCLEOTIDE SEQUENCE [LARGE SCALE GENOMIC DNA]</scope>
    <source>
        <strain evidence="1 2">ATCC 19609</strain>
    </source>
</reference>
<evidence type="ECO:0000313" key="2">
    <source>
        <dbReference type="Proteomes" id="UP000028058"/>
    </source>
</evidence>
<dbReference type="EMBL" id="JNAD02000005">
    <property type="protein sequence ID" value="RKM95976.1"/>
    <property type="molecule type" value="Genomic_DNA"/>
</dbReference>
<keyword evidence="2" id="KW-1185">Reference proteome</keyword>
<proteinExistence type="predicted"/>
<dbReference type="RefSeq" id="WP_043464974.1">
    <property type="nucleotide sequence ID" value="NZ_CP134822.1"/>
</dbReference>
<dbReference type="OrthoDB" id="4261536at2"/>
<dbReference type="Proteomes" id="UP000028058">
    <property type="component" value="Unassembled WGS sequence"/>
</dbReference>
<protein>
    <submittedName>
        <fullName evidence="1">Uncharacterized protein</fullName>
    </submittedName>
</protein>
<sequence length="131" mass="14366">MTHHSQSTLTRGYWCECWAQTAATGQAPVLLASFDATTAAEAINWIRVALRTISPSLDAEAATKAEAWLTTGHRTDTQALSDGELCTITISQADTRIEWTARPALFLALAHRQNRELPPCALLFNQRPTTT</sequence>
<evidence type="ECO:0000313" key="1">
    <source>
        <dbReference type="EMBL" id="RKM95976.1"/>
    </source>
</evidence>
<dbReference type="AlphaFoldDB" id="A0A3R7I306"/>
<name>A0A3R7I306_9ACTN</name>
<accession>A0A3R7I306</accession>
<comment type="caution">
    <text evidence="1">The sequence shown here is derived from an EMBL/GenBank/DDBJ whole genome shotgun (WGS) entry which is preliminary data.</text>
</comment>
<organism evidence="1 2">
    <name type="scientific">Streptomyces xinghaiensis</name>
    <dbReference type="NCBI Taxonomy" id="1038928"/>
    <lineage>
        <taxon>Bacteria</taxon>
        <taxon>Bacillati</taxon>
        <taxon>Actinomycetota</taxon>
        <taxon>Actinomycetes</taxon>
        <taxon>Kitasatosporales</taxon>
        <taxon>Streptomycetaceae</taxon>
        <taxon>Streptomyces</taxon>
    </lineage>
</organism>
<gene>
    <name evidence="1" type="ORF">SFRA_013320</name>
</gene>